<dbReference type="FunFam" id="1.10.510.10:FF:000358">
    <property type="entry name" value="Putative leucine-rich repeat receptor-like serine/threonine-protein kinase"/>
    <property type="match status" value="1"/>
</dbReference>
<dbReference type="InterPro" id="IPR003591">
    <property type="entry name" value="Leu-rich_rpt_typical-subtyp"/>
</dbReference>
<dbReference type="InterPro" id="IPR000719">
    <property type="entry name" value="Prot_kinase_dom"/>
</dbReference>
<dbReference type="Pfam" id="PF13855">
    <property type="entry name" value="LRR_8"/>
    <property type="match status" value="1"/>
</dbReference>
<dbReference type="EMBL" id="JANAVB010039214">
    <property type="protein sequence ID" value="KAJ6800064.1"/>
    <property type="molecule type" value="Genomic_DNA"/>
</dbReference>
<keyword evidence="16" id="KW-0472">Membrane</keyword>
<keyword evidence="9" id="KW-0812">Transmembrane</keyword>
<evidence type="ECO:0000256" key="19">
    <source>
        <dbReference type="ARBA" id="ARBA00047899"/>
    </source>
</evidence>
<dbReference type="SMART" id="SM00369">
    <property type="entry name" value="LRR_TYP"/>
    <property type="match status" value="10"/>
</dbReference>
<keyword evidence="17 22" id="KW-0675">Receptor</keyword>
<dbReference type="EC" id="2.7.11.1" evidence="3"/>
<dbReference type="SUPFAM" id="SSF56112">
    <property type="entry name" value="Protein kinase-like (PK-like)"/>
    <property type="match status" value="1"/>
</dbReference>
<evidence type="ECO:0000256" key="9">
    <source>
        <dbReference type="ARBA" id="ARBA00022692"/>
    </source>
</evidence>
<dbReference type="FunFam" id="3.80.10.10:FF:000095">
    <property type="entry name" value="LRR receptor-like serine/threonine-protein kinase GSO1"/>
    <property type="match status" value="1"/>
</dbReference>
<keyword evidence="4" id="KW-1003">Cell membrane</keyword>
<dbReference type="SMART" id="SM00220">
    <property type="entry name" value="S_TKc"/>
    <property type="match status" value="1"/>
</dbReference>
<dbReference type="Pfam" id="PF00069">
    <property type="entry name" value="Pkinase"/>
    <property type="match status" value="1"/>
</dbReference>
<sequence length="1003" mass="109438">MELLPSLFRATKFIIVLFIFSYYPQPALSKPRHNNLTDLESLLAFRASASDPYGILATNWTTGASLCSWIGVVCSQRRQRVTKLALNSFSLEGTISPHIANLSFLYVIRLSNNSLTGTIPDSIGRLPRLARLIIEKNSLSGPIPRSIFNMSSLTTLALTYNSLTGPLPSKDSLVLPQLRIMYLSSNMLTGRIPSGLGRCTLLQGLSLSINEFSGSIPAELGNLTALDELYLGRNHLTGTISNTIGNLTGLYELDVSMNRLQGVIPEELGNLLHLQRLSLDNNTLTGSIPLALLNASNLDFVQLAGNHLTGSVPAALGKYWPRLAILTMEQNQLTGGLDFITSLTNCKELKLLDMSDNGIRGVLPNSIANLSAANLEYIYAWQNFIRGEIPAGIGNLSNLLRVELGLNELDGSIPTTLSGLKRLQGLTLQDNKLSGSIPSELGMMVSLSELHLEINTLSGAIPHSIGNLSKLQHLVLGDNKLVSEIPRNLWSLTGLIELSLSGNSLSGILPQQVGNLKALDTLYLSGNRLSGNISSALGELQMIRELDVSKNSFQGEIPQSLGRLINVEYLNLSYNFLSGSIPKYLANLRYLASLDLSFNELEGEIPQGRVFSNLSIPSLKGNVALCGGAPALGFPPCSSSVLPSYSKMSKLSLLKYTLPPLLFIFLLSSVYLISVCCRRSTKPMVPISNDTSLNNHRVISHHELVRATDNFNDANLIGRGSVSSVFKACLDDGSLAAVKVLNAQVQGALGSFDAECHALSMIRHRNLIKIISVCSNSEFKALVLEYMANGSLEMWLHSPAFYLNLLQRINVMVDVSLALEYLHHHHPHIVVHRDVKPGNVLLDENMMAHVGDFGIAKLFLGDSTTMLSASAQGTIGYMPPEYGYRGKVSRKGDVYSFGILLLETFTRRRPSDAMFGGDLSLKKWVSDAYPHSVLEIVDSDIFMEGSTDERPEVLDTVQHCLSSIIELGLLCSRDSPKERLLMSDVVPILHKIKMEYLSKLSGS</sequence>
<dbReference type="FunFam" id="3.30.200.20:FF:000661">
    <property type="entry name" value="Serine-threonine protein kinase plant-type"/>
    <property type="match status" value="1"/>
</dbReference>
<dbReference type="Gene3D" id="3.30.200.20">
    <property type="entry name" value="Phosphorylase Kinase, domain 1"/>
    <property type="match status" value="1"/>
</dbReference>
<comment type="catalytic activity">
    <reaction evidence="20">
        <text>L-seryl-[protein] + ATP = O-phospho-L-seryl-[protein] + ADP + H(+)</text>
        <dbReference type="Rhea" id="RHEA:17989"/>
        <dbReference type="Rhea" id="RHEA-COMP:9863"/>
        <dbReference type="Rhea" id="RHEA-COMP:11604"/>
        <dbReference type="ChEBI" id="CHEBI:15378"/>
        <dbReference type="ChEBI" id="CHEBI:29999"/>
        <dbReference type="ChEBI" id="CHEBI:30616"/>
        <dbReference type="ChEBI" id="CHEBI:83421"/>
        <dbReference type="ChEBI" id="CHEBI:456216"/>
        <dbReference type="EC" id="2.7.11.1"/>
    </reaction>
</comment>
<evidence type="ECO:0000256" key="15">
    <source>
        <dbReference type="ARBA" id="ARBA00022989"/>
    </source>
</evidence>
<dbReference type="Gene3D" id="3.80.10.10">
    <property type="entry name" value="Ribonuclease Inhibitor"/>
    <property type="match status" value="4"/>
</dbReference>
<dbReference type="PROSITE" id="PS50011">
    <property type="entry name" value="PROTEIN_KINASE_DOM"/>
    <property type="match status" value="1"/>
</dbReference>
<evidence type="ECO:0000256" key="14">
    <source>
        <dbReference type="ARBA" id="ARBA00022840"/>
    </source>
</evidence>
<evidence type="ECO:0000256" key="11">
    <source>
        <dbReference type="ARBA" id="ARBA00022737"/>
    </source>
</evidence>
<keyword evidence="8" id="KW-0808">Transferase</keyword>
<dbReference type="Pfam" id="PF00560">
    <property type="entry name" value="LRR_1"/>
    <property type="match status" value="5"/>
</dbReference>
<keyword evidence="14" id="KW-0067">ATP-binding</keyword>
<dbReference type="InterPro" id="IPR032675">
    <property type="entry name" value="LRR_dom_sf"/>
</dbReference>
<evidence type="ECO:0000313" key="23">
    <source>
        <dbReference type="Proteomes" id="UP001140949"/>
    </source>
</evidence>
<evidence type="ECO:0000256" key="18">
    <source>
        <dbReference type="ARBA" id="ARBA00023180"/>
    </source>
</evidence>
<evidence type="ECO:0000256" key="6">
    <source>
        <dbReference type="ARBA" id="ARBA00022553"/>
    </source>
</evidence>
<keyword evidence="15" id="KW-1133">Transmembrane helix</keyword>
<dbReference type="GO" id="GO:0005524">
    <property type="term" value="F:ATP binding"/>
    <property type="evidence" value="ECO:0007669"/>
    <property type="project" value="UniProtKB-KW"/>
</dbReference>
<evidence type="ECO:0000256" key="5">
    <source>
        <dbReference type="ARBA" id="ARBA00022527"/>
    </source>
</evidence>
<comment type="similarity">
    <text evidence="2">Belongs to the protein kinase superfamily. Ser/Thr protein kinase family.</text>
</comment>
<evidence type="ECO:0000256" key="16">
    <source>
        <dbReference type="ARBA" id="ARBA00023136"/>
    </source>
</evidence>
<evidence type="ECO:0000256" key="4">
    <source>
        <dbReference type="ARBA" id="ARBA00022475"/>
    </source>
</evidence>
<keyword evidence="12" id="KW-0547">Nucleotide-binding</keyword>
<evidence type="ECO:0000256" key="17">
    <source>
        <dbReference type="ARBA" id="ARBA00023170"/>
    </source>
</evidence>
<dbReference type="InterPro" id="IPR008271">
    <property type="entry name" value="Ser/Thr_kinase_AS"/>
</dbReference>
<dbReference type="Proteomes" id="UP001140949">
    <property type="component" value="Unassembled WGS sequence"/>
</dbReference>
<dbReference type="PANTHER" id="PTHR27000:SF785">
    <property type="entry name" value="PROTEIN KINASE DOMAIN-CONTAINING PROTEIN"/>
    <property type="match status" value="1"/>
</dbReference>
<evidence type="ECO:0000256" key="13">
    <source>
        <dbReference type="ARBA" id="ARBA00022777"/>
    </source>
</evidence>
<organism evidence="22 23">
    <name type="scientific">Iris pallida</name>
    <name type="common">Sweet iris</name>
    <dbReference type="NCBI Taxonomy" id="29817"/>
    <lineage>
        <taxon>Eukaryota</taxon>
        <taxon>Viridiplantae</taxon>
        <taxon>Streptophyta</taxon>
        <taxon>Embryophyta</taxon>
        <taxon>Tracheophyta</taxon>
        <taxon>Spermatophyta</taxon>
        <taxon>Magnoliopsida</taxon>
        <taxon>Liliopsida</taxon>
        <taxon>Asparagales</taxon>
        <taxon>Iridaceae</taxon>
        <taxon>Iridoideae</taxon>
        <taxon>Irideae</taxon>
        <taxon>Iris</taxon>
    </lineage>
</organism>
<feature type="domain" description="Protein kinase" evidence="21">
    <location>
        <begin position="711"/>
        <end position="997"/>
    </location>
</feature>
<dbReference type="Gene3D" id="1.10.510.10">
    <property type="entry name" value="Transferase(Phosphotransferase) domain 1"/>
    <property type="match status" value="1"/>
</dbReference>
<dbReference type="InterPro" id="IPR011009">
    <property type="entry name" value="Kinase-like_dom_sf"/>
</dbReference>
<comment type="caution">
    <text evidence="22">The sequence shown here is derived from an EMBL/GenBank/DDBJ whole genome shotgun (WGS) entry which is preliminary data.</text>
</comment>
<keyword evidence="13 22" id="KW-0418">Kinase</keyword>
<keyword evidence="11" id="KW-0677">Repeat</keyword>
<evidence type="ECO:0000256" key="8">
    <source>
        <dbReference type="ARBA" id="ARBA00022679"/>
    </source>
</evidence>
<dbReference type="InterPro" id="IPR055414">
    <property type="entry name" value="LRR_R13L4/SHOC2-like"/>
</dbReference>
<evidence type="ECO:0000256" key="20">
    <source>
        <dbReference type="ARBA" id="ARBA00048679"/>
    </source>
</evidence>
<dbReference type="Pfam" id="PF08263">
    <property type="entry name" value="LRRNT_2"/>
    <property type="match status" value="1"/>
</dbReference>
<evidence type="ECO:0000256" key="2">
    <source>
        <dbReference type="ARBA" id="ARBA00008684"/>
    </source>
</evidence>
<gene>
    <name evidence="22" type="ORF">M6B38_203835</name>
</gene>
<reference evidence="22" key="1">
    <citation type="journal article" date="2023" name="GigaByte">
        <title>Genome assembly of the bearded iris, Iris pallida Lam.</title>
        <authorList>
            <person name="Bruccoleri R.E."/>
            <person name="Oakeley E.J."/>
            <person name="Faust A.M.E."/>
            <person name="Altorfer M."/>
            <person name="Dessus-Babus S."/>
            <person name="Burckhardt D."/>
            <person name="Oertli M."/>
            <person name="Naumann U."/>
            <person name="Petersen F."/>
            <person name="Wong J."/>
        </authorList>
    </citation>
    <scope>NUCLEOTIDE SEQUENCE</scope>
    <source>
        <strain evidence="22">GSM-AAB239-AS_SAM_17_03QT</strain>
    </source>
</reference>
<proteinExistence type="inferred from homology"/>
<dbReference type="PANTHER" id="PTHR27000">
    <property type="entry name" value="LEUCINE-RICH REPEAT RECEPTOR-LIKE PROTEIN KINASE FAMILY PROTEIN-RELATED"/>
    <property type="match status" value="1"/>
</dbReference>
<keyword evidence="23" id="KW-1185">Reference proteome</keyword>
<comment type="catalytic activity">
    <reaction evidence="19">
        <text>L-threonyl-[protein] + ATP = O-phospho-L-threonyl-[protein] + ADP + H(+)</text>
        <dbReference type="Rhea" id="RHEA:46608"/>
        <dbReference type="Rhea" id="RHEA-COMP:11060"/>
        <dbReference type="Rhea" id="RHEA-COMP:11605"/>
        <dbReference type="ChEBI" id="CHEBI:15378"/>
        <dbReference type="ChEBI" id="CHEBI:30013"/>
        <dbReference type="ChEBI" id="CHEBI:30616"/>
        <dbReference type="ChEBI" id="CHEBI:61977"/>
        <dbReference type="ChEBI" id="CHEBI:456216"/>
        <dbReference type="EC" id="2.7.11.1"/>
    </reaction>
</comment>
<reference evidence="22" key="2">
    <citation type="submission" date="2023-04" db="EMBL/GenBank/DDBJ databases">
        <authorList>
            <person name="Bruccoleri R.E."/>
            <person name="Oakeley E.J."/>
            <person name="Faust A.-M."/>
            <person name="Dessus-Babus S."/>
            <person name="Altorfer M."/>
            <person name="Burckhardt D."/>
            <person name="Oertli M."/>
            <person name="Naumann U."/>
            <person name="Petersen F."/>
            <person name="Wong J."/>
        </authorList>
    </citation>
    <scope>NUCLEOTIDE SEQUENCE</scope>
    <source>
        <strain evidence="22">GSM-AAB239-AS_SAM_17_03QT</strain>
        <tissue evidence="22">Leaf</tissue>
    </source>
</reference>
<name>A0AAX6E7R6_IRIPA</name>
<keyword evidence="5" id="KW-0723">Serine/threonine-protein kinase</keyword>
<dbReference type="GO" id="GO:0005886">
    <property type="term" value="C:plasma membrane"/>
    <property type="evidence" value="ECO:0007669"/>
    <property type="project" value="UniProtKB-SubCell"/>
</dbReference>
<dbReference type="InterPro" id="IPR013210">
    <property type="entry name" value="LRR_N_plant-typ"/>
</dbReference>
<evidence type="ECO:0000256" key="1">
    <source>
        <dbReference type="ARBA" id="ARBA00004162"/>
    </source>
</evidence>
<protein>
    <recommendedName>
        <fullName evidence="3">non-specific serine/threonine protein kinase</fullName>
        <ecNumber evidence="3">2.7.11.1</ecNumber>
    </recommendedName>
</protein>
<dbReference type="Pfam" id="PF23598">
    <property type="entry name" value="LRR_14"/>
    <property type="match status" value="1"/>
</dbReference>
<accession>A0AAX6E7R6</accession>
<keyword evidence="18" id="KW-0325">Glycoprotein</keyword>
<evidence type="ECO:0000256" key="7">
    <source>
        <dbReference type="ARBA" id="ARBA00022614"/>
    </source>
</evidence>
<dbReference type="PROSITE" id="PS00108">
    <property type="entry name" value="PROTEIN_KINASE_ST"/>
    <property type="match status" value="1"/>
</dbReference>
<evidence type="ECO:0000256" key="3">
    <source>
        <dbReference type="ARBA" id="ARBA00012513"/>
    </source>
</evidence>
<dbReference type="SUPFAM" id="SSF52058">
    <property type="entry name" value="L domain-like"/>
    <property type="match status" value="2"/>
</dbReference>
<keyword evidence="10" id="KW-0732">Signal</keyword>
<dbReference type="GO" id="GO:0004674">
    <property type="term" value="F:protein serine/threonine kinase activity"/>
    <property type="evidence" value="ECO:0007669"/>
    <property type="project" value="UniProtKB-KW"/>
</dbReference>
<dbReference type="FunFam" id="3.80.10.10:FF:000288">
    <property type="entry name" value="LRR receptor-like serine/threonine-protein kinase EFR"/>
    <property type="match status" value="1"/>
</dbReference>
<evidence type="ECO:0000313" key="22">
    <source>
        <dbReference type="EMBL" id="KAJ6800064.1"/>
    </source>
</evidence>
<evidence type="ECO:0000256" key="10">
    <source>
        <dbReference type="ARBA" id="ARBA00022729"/>
    </source>
</evidence>
<comment type="subcellular location">
    <subcellularLocation>
        <location evidence="1">Cell membrane</location>
        <topology evidence="1">Single-pass membrane protein</topology>
    </subcellularLocation>
</comment>
<evidence type="ECO:0000259" key="21">
    <source>
        <dbReference type="PROSITE" id="PS50011"/>
    </source>
</evidence>
<dbReference type="AlphaFoldDB" id="A0AAX6E7R6"/>
<keyword evidence="6" id="KW-0597">Phosphoprotein</keyword>
<keyword evidence="7" id="KW-0433">Leucine-rich repeat</keyword>
<evidence type="ECO:0000256" key="12">
    <source>
        <dbReference type="ARBA" id="ARBA00022741"/>
    </source>
</evidence>
<dbReference type="InterPro" id="IPR001611">
    <property type="entry name" value="Leu-rich_rpt"/>
</dbReference>